<dbReference type="STRING" id="537006.PRABACTJOHN_01340"/>
<dbReference type="HOGENOM" id="CLU_3314051_0_0_10"/>
<proteinExistence type="predicted"/>
<gene>
    <name evidence="1" type="ORF">PRABACTJOHN_01340</name>
</gene>
<evidence type="ECO:0000313" key="1">
    <source>
        <dbReference type="EMBL" id="EEC97241.1"/>
    </source>
</evidence>
<comment type="caution">
    <text evidence="1">The sequence shown here is derived from an EMBL/GenBank/DDBJ whole genome shotgun (WGS) entry which is preliminary data.</text>
</comment>
<accession>B7B8I9</accession>
<dbReference type="AlphaFoldDB" id="B7B8I9"/>
<protein>
    <submittedName>
        <fullName evidence="1">Uncharacterized protein</fullName>
    </submittedName>
</protein>
<name>B7B8I9_9BACT</name>
<organism evidence="1 2">
    <name type="scientific">Parabacteroides johnsonii DSM 18315</name>
    <dbReference type="NCBI Taxonomy" id="537006"/>
    <lineage>
        <taxon>Bacteria</taxon>
        <taxon>Pseudomonadati</taxon>
        <taxon>Bacteroidota</taxon>
        <taxon>Bacteroidia</taxon>
        <taxon>Bacteroidales</taxon>
        <taxon>Tannerellaceae</taxon>
        <taxon>Parabacteroides</taxon>
    </lineage>
</organism>
<dbReference type="Proteomes" id="UP000005510">
    <property type="component" value="Unassembled WGS sequence"/>
</dbReference>
<sequence length="39" mass="4564">MVGANTTDRIINFIGTRWKFYISIPVLTGNKYLCFRILQ</sequence>
<reference evidence="1 2" key="1">
    <citation type="submission" date="2008-10" db="EMBL/GenBank/DDBJ databases">
        <title>Draft genome sequence of Parabacteroides johnsonii (DSM 18315).</title>
        <authorList>
            <person name="Sudarsanam P."/>
            <person name="Ley R."/>
            <person name="Guruge J."/>
            <person name="Turnbaugh P.J."/>
            <person name="Mahowald M."/>
            <person name="Liep D."/>
            <person name="Gordon J."/>
        </authorList>
    </citation>
    <scope>NUCLEOTIDE SEQUENCE [LARGE SCALE GENOMIC DNA]</scope>
    <source>
        <strain evidence="1 2">DSM 18315</strain>
    </source>
</reference>
<dbReference type="EMBL" id="ABYH01000117">
    <property type="protein sequence ID" value="EEC97241.1"/>
    <property type="molecule type" value="Genomic_DNA"/>
</dbReference>
<evidence type="ECO:0000313" key="2">
    <source>
        <dbReference type="Proteomes" id="UP000005510"/>
    </source>
</evidence>
<reference evidence="1 2" key="2">
    <citation type="submission" date="2008-10" db="EMBL/GenBank/DDBJ databases">
        <authorList>
            <person name="Fulton L."/>
            <person name="Clifton S."/>
            <person name="Fulton B."/>
            <person name="Xu J."/>
            <person name="Minx P."/>
            <person name="Pepin K.H."/>
            <person name="Johnson M."/>
            <person name="Bhonagiri V."/>
            <person name="Nash W.E."/>
            <person name="Mardis E.R."/>
            <person name="Wilson R.K."/>
        </authorList>
    </citation>
    <scope>NUCLEOTIDE SEQUENCE [LARGE SCALE GENOMIC DNA]</scope>
    <source>
        <strain evidence="1 2">DSM 18315</strain>
    </source>
</reference>